<accession>A0A8T2S9T2</accession>
<proteinExistence type="predicted"/>
<dbReference type="AlphaFoldDB" id="A0A8T2S9T2"/>
<dbReference type="OrthoDB" id="1937859at2759"/>
<evidence type="ECO:0000313" key="3">
    <source>
        <dbReference type="EMBL" id="KAH7307734.1"/>
    </source>
</evidence>
<gene>
    <name evidence="3" type="ORF">KP509_22G074400</name>
</gene>
<organism evidence="3 4">
    <name type="scientific">Ceratopteris richardii</name>
    <name type="common">Triangle waterfern</name>
    <dbReference type="NCBI Taxonomy" id="49495"/>
    <lineage>
        <taxon>Eukaryota</taxon>
        <taxon>Viridiplantae</taxon>
        <taxon>Streptophyta</taxon>
        <taxon>Embryophyta</taxon>
        <taxon>Tracheophyta</taxon>
        <taxon>Polypodiopsida</taxon>
        <taxon>Polypodiidae</taxon>
        <taxon>Polypodiales</taxon>
        <taxon>Pteridineae</taxon>
        <taxon>Pteridaceae</taxon>
        <taxon>Parkerioideae</taxon>
        <taxon>Ceratopteris</taxon>
    </lineage>
</organism>
<comment type="caution">
    <text evidence="3">The sequence shown here is derived from an EMBL/GenBank/DDBJ whole genome shotgun (WGS) entry which is preliminary data.</text>
</comment>
<feature type="region of interest" description="Disordered" evidence="1">
    <location>
        <begin position="327"/>
        <end position="352"/>
    </location>
</feature>
<evidence type="ECO:0000256" key="1">
    <source>
        <dbReference type="SAM" id="MobiDB-lite"/>
    </source>
</evidence>
<reference evidence="3" key="1">
    <citation type="submission" date="2021-08" db="EMBL/GenBank/DDBJ databases">
        <title>WGS assembly of Ceratopteris richardii.</title>
        <authorList>
            <person name="Marchant D.B."/>
            <person name="Chen G."/>
            <person name="Jenkins J."/>
            <person name="Shu S."/>
            <person name="Leebens-Mack J."/>
            <person name="Grimwood J."/>
            <person name="Schmutz J."/>
            <person name="Soltis P."/>
            <person name="Soltis D."/>
            <person name="Chen Z.-H."/>
        </authorList>
    </citation>
    <scope>NUCLEOTIDE SEQUENCE</scope>
    <source>
        <strain evidence="3">Whitten #5841</strain>
        <tissue evidence="3">Leaf</tissue>
    </source>
</reference>
<name>A0A8T2S9T2_CERRI</name>
<protein>
    <submittedName>
        <fullName evidence="3">Uncharacterized protein</fullName>
    </submittedName>
</protein>
<keyword evidence="2" id="KW-0472">Membrane</keyword>
<feature type="compositionally biased region" description="Basic and acidic residues" evidence="1">
    <location>
        <begin position="337"/>
        <end position="348"/>
    </location>
</feature>
<dbReference type="EMBL" id="CM035427">
    <property type="protein sequence ID" value="KAH7307734.1"/>
    <property type="molecule type" value="Genomic_DNA"/>
</dbReference>
<keyword evidence="2" id="KW-1133">Transmembrane helix</keyword>
<dbReference type="PANTHER" id="PTHR31903">
    <property type="entry name" value="F12F1.11-RELATED"/>
    <property type="match status" value="1"/>
</dbReference>
<evidence type="ECO:0000313" key="4">
    <source>
        <dbReference type="Proteomes" id="UP000825935"/>
    </source>
</evidence>
<keyword evidence="4" id="KW-1185">Reference proteome</keyword>
<sequence length="464" mass="50647">MTLRSRVLSFAGGLLSTVPLPKIGSGVLVPLPLCKQSVTTIFLLAIFLLSTIIAVLGPFAIITLHIRYPAMNPSLGCFKSKASQRILPCDPSEDILFSELLPKGVVHLASSLSRDEKVVLAYLVVFGQNAVFWSEVPASEIEPPSEPWRTPLFKGGTGQKYIMCCSSFNSVSSTVLPSGRVVAEMRSSSSSKERGFCDCFSCYAGYWNRWNISQNRDIINEILEILEENSHEGTEGKELEIEEREGVLECSSWAGGDKSVKRATRSGALLANDMYFSVDGNSISAVEALLDAPSCRITAGVPESTSARNSKKRKKRIFRSMKQKLEYAKGEDDETREEVRGGLKDSDKGGNLTPEVCTATFMDDPLSASDLKASPKLPQHQRLAKHRTNQVLPLNYEDDGALVSGMPEAPITGDEGPFSPRSADVGLGARGLLGRVFPDTLGRVASRLWDLVSLRSRSHAVEYH</sequence>
<evidence type="ECO:0000256" key="2">
    <source>
        <dbReference type="SAM" id="Phobius"/>
    </source>
</evidence>
<dbReference type="PANTHER" id="PTHR31903:SF6">
    <property type="entry name" value="F12F1.11-RELATED"/>
    <property type="match status" value="1"/>
</dbReference>
<dbReference type="Proteomes" id="UP000825935">
    <property type="component" value="Chromosome 22"/>
</dbReference>
<feature type="transmembrane region" description="Helical" evidence="2">
    <location>
        <begin position="42"/>
        <end position="64"/>
    </location>
</feature>
<keyword evidence="2" id="KW-0812">Transmembrane</keyword>